<dbReference type="EMBL" id="CAJNDS010002301">
    <property type="protein sequence ID" value="CAE7420239.1"/>
    <property type="molecule type" value="Genomic_DNA"/>
</dbReference>
<evidence type="ECO:0000313" key="1">
    <source>
        <dbReference type="EMBL" id="CAE7420239.1"/>
    </source>
</evidence>
<sequence length="175" mass="19497">MWIAAVCAFEDSVVPLDRHNSLKFVNGSRGSWSCKYGFSVWLMCHSMEARAVDKSSESNQYAKEALMSREARADLSTVQVLCILSWIGGVRRPGAADKRGKFGDHGHRGDHRNHEFGHQILERRKGEEALDVSSTAEQRWKSLFGDSGVAYAPPGTGWAAYAGWKRDRFSVFSGN</sequence>
<accession>A0A812R3Z4</accession>
<organism evidence="1 2">
    <name type="scientific">Symbiodinium natans</name>
    <dbReference type="NCBI Taxonomy" id="878477"/>
    <lineage>
        <taxon>Eukaryota</taxon>
        <taxon>Sar</taxon>
        <taxon>Alveolata</taxon>
        <taxon>Dinophyceae</taxon>
        <taxon>Suessiales</taxon>
        <taxon>Symbiodiniaceae</taxon>
        <taxon>Symbiodinium</taxon>
    </lineage>
</organism>
<protein>
    <submittedName>
        <fullName evidence="1">Uncharacterized protein</fullName>
    </submittedName>
</protein>
<comment type="caution">
    <text evidence="1">The sequence shown here is derived from an EMBL/GenBank/DDBJ whole genome shotgun (WGS) entry which is preliminary data.</text>
</comment>
<proteinExistence type="predicted"/>
<evidence type="ECO:0000313" key="2">
    <source>
        <dbReference type="Proteomes" id="UP000604046"/>
    </source>
</evidence>
<gene>
    <name evidence="1" type="ORF">SNAT2548_LOCUS22855</name>
</gene>
<dbReference type="OrthoDB" id="437424at2759"/>
<reference evidence="1" key="1">
    <citation type="submission" date="2021-02" db="EMBL/GenBank/DDBJ databases">
        <authorList>
            <person name="Dougan E. K."/>
            <person name="Rhodes N."/>
            <person name="Thang M."/>
            <person name="Chan C."/>
        </authorList>
    </citation>
    <scope>NUCLEOTIDE SEQUENCE</scope>
</reference>
<name>A0A812R3Z4_9DINO</name>
<dbReference type="AlphaFoldDB" id="A0A812R3Z4"/>
<keyword evidence="2" id="KW-1185">Reference proteome</keyword>
<dbReference type="Proteomes" id="UP000604046">
    <property type="component" value="Unassembled WGS sequence"/>
</dbReference>